<evidence type="ECO:0000313" key="3">
    <source>
        <dbReference type="EMBL" id="TWH08912.1"/>
    </source>
</evidence>
<comment type="caution">
    <text evidence="3">The sequence shown here is derived from an EMBL/GenBank/DDBJ whole genome shotgun (WGS) entry which is preliminary data.</text>
</comment>
<dbReference type="GO" id="GO:0005829">
    <property type="term" value="C:cytosol"/>
    <property type="evidence" value="ECO:0007669"/>
    <property type="project" value="UniProtKB-ARBA"/>
</dbReference>
<proteinExistence type="predicted"/>
<dbReference type="PROSITE" id="PS51857">
    <property type="entry name" value="CSD_2"/>
    <property type="match status" value="1"/>
</dbReference>
<dbReference type="SUPFAM" id="SSF50249">
    <property type="entry name" value="Nucleic acid-binding proteins"/>
    <property type="match status" value="1"/>
</dbReference>
<name>A0A562DH11_9GAMM</name>
<dbReference type="CDD" id="cd04458">
    <property type="entry name" value="CSP_CDS"/>
    <property type="match status" value="1"/>
</dbReference>
<sequence>MEGKVKWFSADKGYGFIHGDDGVERYFGVRDVAGADLPGKGDSVSFEHREGRKGPRAAGVRIISRTVSGAGDDRVVCTNCQRRMVPRIITGPPLLHSRGSWTPVPKRSICPFCGHTYQDFPASGWEIVGVVIFVLVVLFVLTTRL</sequence>
<keyword evidence="1" id="KW-1133">Transmembrane helix</keyword>
<dbReference type="InterPro" id="IPR002059">
    <property type="entry name" value="CSP_DNA-bd"/>
</dbReference>
<dbReference type="Pfam" id="PF00313">
    <property type="entry name" value="CSD"/>
    <property type="match status" value="1"/>
</dbReference>
<gene>
    <name evidence="3" type="ORF">L613_004400000070</name>
</gene>
<evidence type="ECO:0000259" key="2">
    <source>
        <dbReference type="PROSITE" id="PS51857"/>
    </source>
</evidence>
<dbReference type="OrthoDB" id="5568695at2"/>
<dbReference type="EMBL" id="VLJS01000074">
    <property type="protein sequence ID" value="TWH08912.1"/>
    <property type="molecule type" value="Genomic_DNA"/>
</dbReference>
<dbReference type="PRINTS" id="PR00050">
    <property type="entry name" value="COLDSHOCK"/>
</dbReference>
<evidence type="ECO:0000256" key="1">
    <source>
        <dbReference type="SAM" id="Phobius"/>
    </source>
</evidence>
<dbReference type="Gene3D" id="2.40.50.140">
    <property type="entry name" value="Nucleic acid-binding proteins"/>
    <property type="match status" value="1"/>
</dbReference>
<dbReference type="InterPro" id="IPR012340">
    <property type="entry name" value="NA-bd_OB-fold"/>
</dbReference>
<organism evidence="3 4">
    <name type="scientific">Pseudoxanthomonas taiwanensis J19</name>
    <dbReference type="NCBI Taxonomy" id="935569"/>
    <lineage>
        <taxon>Bacteria</taxon>
        <taxon>Pseudomonadati</taxon>
        <taxon>Pseudomonadota</taxon>
        <taxon>Gammaproteobacteria</taxon>
        <taxon>Lysobacterales</taxon>
        <taxon>Lysobacteraceae</taxon>
        <taxon>Pseudoxanthomonas</taxon>
    </lineage>
</organism>
<dbReference type="Proteomes" id="UP000321583">
    <property type="component" value="Unassembled WGS sequence"/>
</dbReference>
<protein>
    <submittedName>
        <fullName evidence="3">Cold shock CspA family protein</fullName>
    </submittedName>
</protein>
<dbReference type="InterPro" id="IPR011129">
    <property type="entry name" value="CSD"/>
</dbReference>
<keyword evidence="1" id="KW-0472">Membrane</keyword>
<evidence type="ECO:0000313" key="4">
    <source>
        <dbReference type="Proteomes" id="UP000321583"/>
    </source>
</evidence>
<dbReference type="GO" id="GO:0003676">
    <property type="term" value="F:nucleic acid binding"/>
    <property type="evidence" value="ECO:0007669"/>
    <property type="project" value="InterPro"/>
</dbReference>
<dbReference type="RefSeq" id="WP_051403702.1">
    <property type="nucleotide sequence ID" value="NZ_VLJS01000074.1"/>
</dbReference>
<keyword evidence="4" id="KW-1185">Reference proteome</keyword>
<feature type="domain" description="CSD" evidence="2">
    <location>
        <begin position="1"/>
        <end position="62"/>
    </location>
</feature>
<dbReference type="SMART" id="SM00357">
    <property type="entry name" value="CSP"/>
    <property type="match status" value="1"/>
</dbReference>
<reference evidence="3 4" key="1">
    <citation type="submission" date="2019-07" db="EMBL/GenBank/DDBJ databases">
        <title>Genome sequencing of lignin-degrading bacterial isolates.</title>
        <authorList>
            <person name="Gladden J."/>
        </authorList>
    </citation>
    <scope>NUCLEOTIDE SEQUENCE [LARGE SCALE GENOMIC DNA]</scope>
    <source>
        <strain evidence="3 4">J19</strain>
    </source>
</reference>
<dbReference type="AlphaFoldDB" id="A0A562DH11"/>
<feature type="transmembrane region" description="Helical" evidence="1">
    <location>
        <begin position="122"/>
        <end position="141"/>
    </location>
</feature>
<keyword evidence="1" id="KW-0812">Transmembrane</keyword>
<accession>A0A562DH11</accession>